<dbReference type="GO" id="GO:0016746">
    <property type="term" value="F:acyltransferase activity"/>
    <property type="evidence" value="ECO:0007669"/>
    <property type="project" value="UniProtKB-KW"/>
</dbReference>
<evidence type="ECO:0000256" key="3">
    <source>
        <dbReference type="ARBA" id="ARBA00022737"/>
    </source>
</evidence>
<dbReference type="OrthoDB" id="9814490at2"/>
<dbReference type="SUPFAM" id="SSF51161">
    <property type="entry name" value="Trimeric LpxA-like enzymes"/>
    <property type="match status" value="1"/>
</dbReference>
<protein>
    <submittedName>
        <fullName evidence="5">Putative acetyltransferase</fullName>
    </submittedName>
</protein>
<dbReference type="InterPro" id="IPR050179">
    <property type="entry name" value="Trans_hexapeptide_repeat"/>
</dbReference>
<dbReference type="PROSITE" id="PS00101">
    <property type="entry name" value="HEXAPEP_TRANSFERASES"/>
    <property type="match status" value="1"/>
</dbReference>
<evidence type="ECO:0000256" key="4">
    <source>
        <dbReference type="ARBA" id="ARBA00023315"/>
    </source>
</evidence>
<dbReference type="PANTHER" id="PTHR43300:SF11">
    <property type="entry name" value="ACETYLTRANSFERASE RV3034C-RELATED"/>
    <property type="match status" value="1"/>
</dbReference>
<comment type="caution">
    <text evidence="5">The sequence shown here is derived from an EMBL/GenBank/DDBJ whole genome shotgun (WGS) entry which is preliminary data.</text>
</comment>
<dbReference type="InterPro" id="IPR001451">
    <property type="entry name" value="Hexapep"/>
</dbReference>
<evidence type="ECO:0000256" key="2">
    <source>
        <dbReference type="ARBA" id="ARBA00022679"/>
    </source>
</evidence>
<keyword evidence="3" id="KW-0677">Repeat</keyword>
<dbReference type="AlphaFoldDB" id="L8JNQ3"/>
<keyword evidence="2 5" id="KW-0808">Transferase</keyword>
<comment type="similarity">
    <text evidence="1">Belongs to the transferase hexapeptide repeat family.</text>
</comment>
<proteinExistence type="inferred from homology"/>
<organism evidence="5 6">
    <name type="scientific">Fulvivirga imtechensis AK7</name>
    <dbReference type="NCBI Taxonomy" id="1237149"/>
    <lineage>
        <taxon>Bacteria</taxon>
        <taxon>Pseudomonadati</taxon>
        <taxon>Bacteroidota</taxon>
        <taxon>Cytophagia</taxon>
        <taxon>Cytophagales</taxon>
        <taxon>Fulvivirgaceae</taxon>
        <taxon>Fulvivirga</taxon>
    </lineage>
</organism>
<dbReference type="EMBL" id="AMZN01000051">
    <property type="protein sequence ID" value="ELR70596.1"/>
    <property type="molecule type" value="Genomic_DNA"/>
</dbReference>
<evidence type="ECO:0000313" key="6">
    <source>
        <dbReference type="Proteomes" id="UP000011135"/>
    </source>
</evidence>
<keyword evidence="6" id="KW-1185">Reference proteome</keyword>
<dbReference type="Proteomes" id="UP000011135">
    <property type="component" value="Unassembled WGS sequence"/>
</dbReference>
<dbReference type="PATRIC" id="fig|1237149.3.peg.3337"/>
<dbReference type="InterPro" id="IPR011004">
    <property type="entry name" value="Trimer_LpxA-like_sf"/>
</dbReference>
<evidence type="ECO:0000313" key="5">
    <source>
        <dbReference type="EMBL" id="ELR70596.1"/>
    </source>
</evidence>
<name>L8JNQ3_9BACT</name>
<dbReference type="InterPro" id="IPR018357">
    <property type="entry name" value="Hexapep_transf_CS"/>
</dbReference>
<gene>
    <name evidence="5" type="ORF">C900_03577</name>
</gene>
<dbReference type="Gene3D" id="2.160.10.10">
    <property type="entry name" value="Hexapeptide repeat proteins"/>
    <property type="match status" value="1"/>
</dbReference>
<dbReference type="STRING" id="1237149.C900_03577"/>
<keyword evidence="4" id="KW-0012">Acyltransferase</keyword>
<dbReference type="CDD" id="cd03349">
    <property type="entry name" value="LbH_XAT"/>
    <property type="match status" value="1"/>
</dbReference>
<dbReference type="PANTHER" id="PTHR43300">
    <property type="entry name" value="ACETYLTRANSFERASE"/>
    <property type="match status" value="1"/>
</dbReference>
<dbReference type="Pfam" id="PF00132">
    <property type="entry name" value="Hexapep"/>
    <property type="match status" value="1"/>
</dbReference>
<evidence type="ECO:0000256" key="1">
    <source>
        <dbReference type="ARBA" id="ARBA00007274"/>
    </source>
</evidence>
<accession>L8JNQ3</accession>
<sequence length="225" mass="25145">MNSTWLRKLFNFLQNQNTISLSAEGNVSPKAFLKGANIRGNVTVGENCIIKYAEITGNVSINSHTTINGPGVQILAKVHDVSIGKFCSIARDVLMQEYNHPINRMSTYYIGKNLFKENSRNELESKGSIEIGNDVWIGAKVIILSGVSIGDGAIVAAGSVVTKDVPPYAIVGGNPAKVIRYRFDKNIIEELLKLRWWDWPVDRLNRNQKIFSREVNEYTFTKIVD</sequence>
<dbReference type="eggNOG" id="COG0110">
    <property type="taxonomic scope" value="Bacteria"/>
</dbReference>
<reference evidence="5 6" key="1">
    <citation type="submission" date="2012-12" db="EMBL/GenBank/DDBJ databases">
        <title>Genome assembly of Fulvivirga imtechensis AK7.</title>
        <authorList>
            <person name="Nupur N."/>
            <person name="Khatri I."/>
            <person name="Kumar R."/>
            <person name="Subramanian S."/>
            <person name="Pinnaka A."/>
        </authorList>
    </citation>
    <scope>NUCLEOTIDE SEQUENCE [LARGE SCALE GENOMIC DNA]</scope>
    <source>
        <strain evidence="5 6">AK7</strain>
    </source>
</reference>